<evidence type="ECO:0000256" key="2">
    <source>
        <dbReference type="ARBA" id="ARBA00022801"/>
    </source>
</evidence>
<dbReference type="Gene3D" id="2.40.70.10">
    <property type="entry name" value="Acid Proteases"/>
    <property type="match status" value="2"/>
</dbReference>
<reference evidence="8" key="1">
    <citation type="journal article" date="2012" name="MBio">
        <title>Comparative genome analysis of Trichophyton rubrum and related dermatophytes reveals candidate genes involved in infection.</title>
        <authorList>
            <person name="Martinez D.A."/>
            <person name="Oliver B.G."/>
            <person name="Graeser Y."/>
            <person name="Goldberg J.M."/>
            <person name="Li W."/>
            <person name="Martinez-Rossi N.M."/>
            <person name="Monod M."/>
            <person name="Shelest E."/>
            <person name="Barton R.C."/>
            <person name="Birch E."/>
            <person name="Brakhage A.A."/>
            <person name="Chen Z."/>
            <person name="Gurr S.J."/>
            <person name="Heiman D."/>
            <person name="Heitman J."/>
            <person name="Kosti I."/>
            <person name="Rossi A."/>
            <person name="Saif S."/>
            <person name="Samalova M."/>
            <person name="Saunders C.W."/>
            <person name="Shea T."/>
            <person name="Summerbell R.C."/>
            <person name="Xu J."/>
            <person name="Young S."/>
            <person name="Zeng Q."/>
            <person name="Birren B.W."/>
            <person name="Cuomo C.A."/>
            <person name="White T.C."/>
        </authorList>
    </citation>
    <scope>NUCLEOTIDE SEQUENCE [LARGE SCALE GENOMIC DNA]</scope>
    <source>
        <strain evidence="8">ATCC MYA-4605 / CBS 113480</strain>
    </source>
</reference>
<evidence type="ECO:0000256" key="1">
    <source>
        <dbReference type="ARBA" id="ARBA00007447"/>
    </source>
</evidence>
<evidence type="ECO:0000259" key="6">
    <source>
        <dbReference type="PROSITE" id="PS51767"/>
    </source>
</evidence>
<dbReference type="GeneID" id="9224737"/>
<keyword evidence="8" id="KW-1185">Reference proteome</keyword>
<feature type="region of interest" description="Disordered" evidence="3">
    <location>
        <begin position="595"/>
        <end position="684"/>
    </location>
</feature>
<dbReference type="InterPro" id="IPR001461">
    <property type="entry name" value="Aspartic_peptidase_A1"/>
</dbReference>
<dbReference type="GO" id="GO:0006508">
    <property type="term" value="P:proteolysis"/>
    <property type="evidence" value="ECO:0007669"/>
    <property type="project" value="InterPro"/>
</dbReference>
<dbReference type="GO" id="GO:0004190">
    <property type="term" value="F:aspartic-type endopeptidase activity"/>
    <property type="evidence" value="ECO:0007669"/>
    <property type="project" value="InterPro"/>
</dbReference>
<organism evidence="7 8">
    <name type="scientific">Arthroderma otae (strain ATCC MYA-4605 / CBS 113480)</name>
    <name type="common">Microsporum canis</name>
    <dbReference type="NCBI Taxonomy" id="554155"/>
    <lineage>
        <taxon>Eukaryota</taxon>
        <taxon>Fungi</taxon>
        <taxon>Dikarya</taxon>
        <taxon>Ascomycota</taxon>
        <taxon>Pezizomycotina</taxon>
        <taxon>Eurotiomycetes</taxon>
        <taxon>Eurotiomycetidae</taxon>
        <taxon>Onygenales</taxon>
        <taxon>Arthrodermataceae</taxon>
        <taxon>Microsporum</taxon>
    </lineage>
</organism>
<dbReference type="OrthoDB" id="4074350at2759"/>
<dbReference type="PANTHER" id="PTHR47966:SF51">
    <property type="entry name" value="BETA-SITE APP-CLEAVING ENZYME, ISOFORM A-RELATED"/>
    <property type="match status" value="1"/>
</dbReference>
<gene>
    <name evidence="7" type="ORF">MCYG_02877</name>
</gene>
<evidence type="ECO:0000313" key="7">
    <source>
        <dbReference type="EMBL" id="EEQ30058.1"/>
    </source>
</evidence>
<dbReference type="CDD" id="cd12087">
    <property type="entry name" value="TM_EGFR-like"/>
    <property type="match status" value="1"/>
</dbReference>
<dbReference type="RefSeq" id="XP_002847371.1">
    <property type="nucleotide sequence ID" value="XM_002847325.1"/>
</dbReference>
<dbReference type="PRINTS" id="PR00792">
    <property type="entry name" value="PEPSIN"/>
</dbReference>
<feature type="transmembrane region" description="Helical" evidence="4">
    <location>
        <begin position="463"/>
        <end position="485"/>
    </location>
</feature>
<keyword evidence="4" id="KW-0812">Transmembrane</keyword>
<feature type="compositionally biased region" description="Polar residues" evidence="3">
    <location>
        <begin position="608"/>
        <end position="649"/>
    </location>
</feature>
<dbReference type="Proteomes" id="UP000002035">
    <property type="component" value="Unassembled WGS sequence"/>
</dbReference>
<dbReference type="eggNOG" id="ENOG502RV5I">
    <property type="taxonomic scope" value="Eukaryota"/>
</dbReference>
<dbReference type="STRING" id="554155.C5FK36"/>
<dbReference type="Pfam" id="PF00026">
    <property type="entry name" value="Asp"/>
    <property type="match status" value="1"/>
</dbReference>
<evidence type="ECO:0000313" key="8">
    <source>
        <dbReference type="Proteomes" id="UP000002035"/>
    </source>
</evidence>
<dbReference type="GO" id="GO:0000324">
    <property type="term" value="C:fungal-type vacuole"/>
    <property type="evidence" value="ECO:0007669"/>
    <property type="project" value="TreeGrafter"/>
</dbReference>
<dbReference type="PROSITE" id="PS51767">
    <property type="entry name" value="PEPTIDASE_A1"/>
    <property type="match status" value="1"/>
</dbReference>
<dbReference type="OMA" id="MRCRKER"/>
<dbReference type="VEuPathDB" id="FungiDB:MCYG_02877"/>
<dbReference type="InterPro" id="IPR021109">
    <property type="entry name" value="Peptidase_aspartic_dom_sf"/>
</dbReference>
<evidence type="ECO:0000256" key="4">
    <source>
        <dbReference type="SAM" id="Phobius"/>
    </source>
</evidence>
<keyword evidence="4" id="KW-1133">Transmembrane helix</keyword>
<dbReference type="AlphaFoldDB" id="C5FK36"/>
<dbReference type="InterPro" id="IPR034164">
    <property type="entry name" value="Pepsin-like_dom"/>
</dbReference>
<dbReference type="EMBL" id="DS995703">
    <property type="protein sequence ID" value="EEQ30058.1"/>
    <property type="molecule type" value="Genomic_DNA"/>
</dbReference>
<dbReference type="InterPro" id="IPR033121">
    <property type="entry name" value="PEPTIDASE_A1"/>
</dbReference>
<comment type="similarity">
    <text evidence="1">Belongs to the peptidase A1 family.</text>
</comment>
<evidence type="ECO:0000256" key="3">
    <source>
        <dbReference type="SAM" id="MobiDB-lite"/>
    </source>
</evidence>
<keyword evidence="5" id="KW-0732">Signal</keyword>
<feature type="signal peptide" evidence="5">
    <location>
        <begin position="1"/>
        <end position="34"/>
    </location>
</feature>
<feature type="chain" id="PRO_5002949524" description="Peptidase A1 domain-containing protein" evidence="5">
    <location>
        <begin position="35"/>
        <end position="684"/>
    </location>
</feature>
<name>C5FK36_ARTOC</name>
<proteinExistence type="inferred from homology"/>
<sequence length="684" mass="74084">MRMSPVSFGRHIPWWNPGLALIIFILSDCELAAAAISSSAPLSVTPSSNWIGYDGSWSSYVLAPETAVPLKRLSIRVGTPSQWLQVIPNTGSSETWVIGRGGCDATMRCRKERGGLFLANASTTWAHVGLYELGSNLQLGDAGYGDYGYDVIGLNNDASIADQVVSMVTTVKWWIGSLGLGITDTNFTDENKLSLLSSLVQNQSVVPSHSYGYTAGAFYQMKGVPTSLTFGGFDRSRFTANDVSFFLSPDNLPAVTIKSVKIGIASTSNANLLHDDLTIDLSAVGTFIIDSSTPFLWFPEQICDSFAGKLGLVYNDTLDLYTYGPNGSTYDTIASSNVSFTFTVSDLPGSSKSVDITLPFAAFDHKLTYPYPGLDRNQTSDGLGYFPLRRTSDPKKLTIGRVFLQEAYLTVDYERRNFSISQATFNPDSGISMDLVAITPPLDSTFPGSPSENTERRISTGTIAGVTVGVCMGVMIVSLTALYFFKRQRSKELALSKKEERAPRFTFPWKFWRGPSSPPMPAELVADKHHPVEADNAAVRYELPAAAPAELPASEVSSCGYGDMQKLSHDIDVEANGNPPLRTGMQYQQLPSNPSEQYLVSPVGPGSTLGTSELNNSLGIPSPIATSTNSTSLSQIRPDSSPSLLTFNRTLEPPATGTESSAPENPQPQIEPNQNLTRKFSWEQ</sequence>
<feature type="domain" description="Peptidase A1" evidence="6">
    <location>
        <begin position="71"/>
        <end position="421"/>
    </location>
</feature>
<keyword evidence="4" id="KW-0472">Membrane</keyword>
<accession>C5FK36</accession>
<dbReference type="SUPFAM" id="SSF50630">
    <property type="entry name" value="Acid proteases"/>
    <property type="match status" value="1"/>
</dbReference>
<protein>
    <recommendedName>
        <fullName evidence="6">Peptidase A1 domain-containing protein</fullName>
    </recommendedName>
</protein>
<dbReference type="CDD" id="cd05471">
    <property type="entry name" value="pepsin_like"/>
    <property type="match status" value="1"/>
</dbReference>
<keyword evidence="2" id="KW-0378">Hydrolase</keyword>
<evidence type="ECO:0000256" key="5">
    <source>
        <dbReference type="SAM" id="SignalP"/>
    </source>
</evidence>
<feature type="compositionally biased region" description="Low complexity" evidence="3">
    <location>
        <begin position="663"/>
        <end position="675"/>
    </location>
</feature>
<dbReference type="HOGENOM" id="CLU_009988_1_1_1"/>
<dbReference type="PANTHER" id="PTHR47966">
    <property type="entry name" value="BETA-SITE APP-CLEAVING ENZYME, ISOFORM A-RELATED"/>
    <property type="match status" value="1"/>
</dbReference>